<proteinExistence type="predicted"/>
<dbReference type="EMBL" id="BPLQ01001616">
    <property type="protein sequence ID" value="GIX83385.1"/>
    <property type="molecule type" value="Genomic_DNA"/>
</dbReference>
<evidence type="ECO:0000313" key="1">
    <source>
        <dbReference type="EMBL" id="GIX83385.1"/>
    </source>
</evidence>
<name>A0AAV4NGE1_9ARAC</name>
<evidence type="ECO:0000313" key="2">
    <source>
        <dbReference type="Proteomes" id="UP001054837"/>
    </source>
</evidence>
<accession>A0AAV4NGE1</accession>
<dbReference type="Proteomes" id="UP001054837">
    <property type="component" value="Unassembled WGS sequence"/>
</dbReference>
<sequence length="80" mass="8934">MYSEIYRIAGSSLYRITALNTANLHFKGLQDCKYVKPFTLTVLLSDAISRYPQVEHLIAIDLSGPRSHSKVVILLGKAIL</sequence>
<organism evidence="1 2">
    <name type="scientific">Caerostris darwini</name>
    <dbReference type="NCBI Taxonomy" id="1538125"/>
    <lineage>
        <taxon>Eukaryota</taxon>
        <taxon>Metazoa</taxon>
        <taxon>Ecdysozoa</taxon>
        <taxon>Arthropoda</taxon>
        <taxon>Chelicerata</taxon>
        <taxon>Arachnida</taxon>
        <taxon>Araneae</taxon>
        <taxon>Araneomorphae</taxon>
        <taxon>Entelegynae</taxon>
        <taxon>Araneoidea</taxon>
        <taxon>Araneidae</taxon>
        <taxon>Caerostris</taxon>
    </lineage>
</organism>
<gene>
    <name evidence="1" type="ORF">CDAR_222681</name>
</gene>
<protein>
    <submittedName>
        <fullName evidence="1">Uncharacterized protein</fullName>
    </submittedName>
</protein>
<reference evidence="1 2" key="1">
    <citation type="submission" date="2021-06" db="EMBL/GenBank/DDBJ databases">
        <title>Caerostris darwini draft genome.</title>
        <authorList>
            <person name="Kono N."/>
            <person name="Arakawa K."/>
        </authorList>
    </citation>
    <scope>NUCLEOTIDE SEQUENCE [LARGE SCALE GENOMIC DNA]</scope>
</reference>
<dbReference type="AlphaFoldDB" id="A0AAV4NGE1"/>
<keyword evidence="2" id="KW-1185">Reference proteome</keyword>
<comment type="caution">
    <text evidence="1">The sequence shown here is derived from an EMBL/GenBank/DDBJ whole genome shotgun (WGS) entry which is preliminary data.</text>
</comment>